<evidence type="ECO:0000313" key="3">
    <source>
        <dbReference type="EMBL" id="CBH25689.1"/>
    </source>
</evidence>
<proteinExistence type="predicted"/>
<dbReference type="InterPro" id="IPR051099">
    <property type="entry name" value="AGR/TXD"/>
</dbReference>
<dbReference type="HOGENOM" id="CLU_090389_8_0_10"/>
<keyword evidence="2" id="KW-0676">Redox-active center</keyword>
<reference evidence="4" key="2">
    <citation type="submission" date="2010-04" db="EMBL/GenBank/DDBJ databases">
        <title>Genome sequence of Salinibacter ruber M8.</title>
        <authorList>
            <consortium name="Genoscope"/>
        </authorList>
    </citation>
    <scope>NUCLEOTIDE SEQUENCE [LARGE SCALE GENOMIC DNA]</scope>
    <source>
        <strain evidence="4">M8</strain>
    </source>
</reference>
<dbReference type="GeneID" id="83729569"/>
<evidence type="ECO:0000256" key="2">
    <source>
        <dbReference type="ARBA" id="ARBA00023284"/>
    </source>
</evidence>
<dbReference type="PROSITE" id="PS00194">
    <property type="entry name" value="THIOREDOXIN_1"/>
    <property type="match status" value="1"/>
</dbReference>
<accession>D5HCD4</accession>
<dbReference type="PANTHER" id="PTHR15337">
    <property type="entry name" value="ANTERIOR GRADIENT PROTEIN-RELATED"/>
    <property type="match status" value="1"/>
</dbReference>
<dbReference type="SUPFAM" id="SSF52833">
    <property type="entry name" value="Thioredoxin-like"/>
    <property type="match status" value="1"/>
</dbReference>
<reference evidence="3 4" key="1">
    <citation type="journal article" date="2010" name="ISME J.">
        <title>Fine-scale evolution: genomic, phenotypic and ecological differentiation in two coexisting Salinibacter ruber strains.</title>
        <authorList>
            <person name="Pena A."/>
            <person name="Teeling H."/>
            <person name="Huerta-Cepas J."/>
            <person name="Santos F."/>
            <person name="Yarza P."/>
            <person name="Brito-Echeverria J."/>
            <person name="Lucio M."/>
            <person name="Schmitt-Kopplin P."/>
            <person name="Meseguer I."/>
            <person name="Schenowitz C."/>
            <person name="Dossat C."/>
            <person name="Barbe V."/>
            <person name="Dopazo J."/>
            <person name="Rossello-Mora R."/>
            <person name="Schuler M."/>
            <person name="Glockner F.O."/>
            <person name="Amann R."/>
            <person name="Gabaldon T."/>
            <person name="Anton J."/>
        </authorList>
    </citation>
    <scope>NUCLEOTIDE SEQUENCE [LARGE SCALE GENOMIC DNA]</scope>
    <source>
        <strain evidence="3 4">M8</strain>
    </source>
</reference>
<organism evidence="3 4">
    <name type="scientific">Salinibacter ruber (strain M8)</name>
    <dbReference type="NCBI Taxonomy" id="761659"/>
    <lineage>
        <taxon>Bacteria</taxon>
        <taxon>Pseudomonadati</taxon>
        <taxon>Rhodothermota</taxon>
        <taxon>Rhodothermia</taxon>
        <taxon>Rhodothermales</taxon>
        <taxon>Salinibacteraceae</taxon>
        <taxon>Salinibacter</taxon>
    </lineage>
</organism>
<protein>
    <recommendedName>
        <fullName evidence="5">Thioredoxin domain-containing protein</fullName>
    </recommendedName>
</protein>
<dbReference type="KEGG" id="srm:SRM_02768"/>
<gene>
    <name evidence="3" type="ordered locus">SRM_02768</name>
</gene>
<evidence type="ECO:0000313" key="4">
    <source>
        <dbReference type="Proteomes" id="UP000000933"/>
    </source>
</evidence>
<dbReference type="Gene3D" id="3.40.30.10">
    <property type="entry name" value="Glutaredoxin"/>
    <property type="match status" value="1"/>
</dbReference>
<dbReference type="Proteomes" id="UP000000933">
    <property type="component" value="Chromosome"/>
</dbReference>
<dbReference type="AlphaFoldDB" id="D5HCD4"/>
<dbReference type="EMBL" id="FP565814">
    <property type="protein sequence ID" value="CBH25689.1"/>
    <property type="molecule type" value="Genomic_DNA"/>
</dbReference>
<sequence length="191" mass="21488">MLSRPASRVAETMISDCLTWLAVLFVVGGLGAETVERAAGQQPAWHDFEEALAVADSTGRFVMVAVYAPWCGWCHKMKDDVYSSTEVRQCLAKNFVTTRLNRDDTDTVYQYQGRRLTPRKLAATFRAEGVPTTVLLSPRGGYVMHLSGFIGPTRLRSLLAYVSTRAYRSVPYEEFRPGAMNCNDRLRRRPD</sequence>
<name>D5HCD4_SALRM</name>
<dbReference type="RefSeq" id="WP_013062734.1">
    <property type="nucleotide sequence ID" value="NC_014032.1"/>
</dbReference>
<dbReference type="InterPro" id="IPR036249">
    <property type="entry name" value="Thioredoxin-like_sf"/>
</dbReference>
<evidence type="ECO:0008006" key="5">
    <source>
        <dbReference type="Google" id="ProtNLM"/>
    </source>
</evidence>
<dbReference type="PANTHER" id="PTHR15337:SF11">
    <property type="entry name" value="THIOREDOXIN DOMAIN-CONTAINING PROTEIN"/>
    <property type="match status" value="1"/>
</dbReference>
<dbReference type="InterPro" id="IPR017937">
    <property type="entry name" value="Thioredoxin_CS"/>
</dbReference>
<evidence type="ECO:0000256" key="1">
    <source>
        <dbReference type="ARBA" id="ARBA00022729"/>
    </source>
</evidence>
<dbReference type="Pfam" id="PF13899">
    <property type="entry name" value="Thioredoxin_7"/>
    <property type="match status" value="1"/>
</dbReference>
<keyword evidence="1" id="KW-0732">Signal</keyword>